<dbReference type="GO" id="GO:0016020">
    <property type="term" value="C:membrane"/>
    <property type="evidence" value="ECO:0007669"/>
    <property type="project" value="UniProtKB-SubCell"/>
</dbReference>
<dbReference type="GO" id="GO:0031410">
    <property type="term" value="C:cytoplasmic vesicle"/>
    <property type="evidence" value="ECO:0007669"/>
    <property type="project" value="TreeGrafter"/>
</dbReference>
<organism evidence="10 11">
    <name type="scientific">Mauremys mutica</name>
    <name type="common">yellowpond turtle</name>
    <dbReference type="NCBI Taxonomy" id="74926"/>
    <lineage>
        <taxon>Eukaryota</taxon>
        <taxon>Metazoa</taxon>
        <taxon>Chordata</taxon>
        <taxon>Craniata</taxon>
        <taxon>Vertebrata</taxon>
        <taxon>Euteleostomi</taxon>
        <taxon>Archelosauria</taxon>
        <taxon>Testudinata</taxon>
        <taxon>Testudines</taxon>
        <taxon>Cryptodira</taxon>
        <taxon>Durocryptodira</taxon>
        <taxon>Testudinoidea</taxon>
        <taxon>Geoemydidae</taxon>
        <taxon>Geoemydinae</taxon>
        <taxon>Mauremys</taxon>
    </lineage>
</organism>
<dbReference type="EMBL" id="JAHDVG010000463">
    <property type="protein sequence ID" value="KAH1185822.1"/>
    <property type="molecule type" value="Genomic_DNA"/>
</dbReference>
<feature type="region of interest" description="Disordered" evidence="8">
    <location>
        <begin position="1"/>
        <end position="107"/>
    </location>
</feature>
<comment type="similarity">
    <text evidence="2">Belongs to the CD164 family.</text>
</comment>
<feature type="compositionally biased region" description="Low complexity" evidence="8">
    <location>
        <begin position="44"/>
        <end position="61"/>
    </location>
</feature>
<evidence type="ECO:0000313" key="10">
    <source>
        <dbReference type="EMBL" id="KAH1185822.1"/>
    </source>
</evidence>
<dbReference type="PANTHER" id="PTHR11337:SF14">
    <property type="entry name" value="PORIMIN"/>
    <property type="match status" value="1"/>
</dbReference>
<evidence type="ECO:0000256" key="7">
    <source>
        <dbReference type="ARBA" id="ARBA00023180"/>
    </source>
</evidence>
<name>A0A9D3XTX0_9SAUR</name>
<evidence type="ECO:0000256" key="1">
    <source>
        <dbReference type="ARBA" id="ARBA00004479"/>
    </source>
</evidence>
<feature type="region of interest" description="Disordered" evidence="8">
    <location>
        <begin position="177"/>
        <end position="215"/>
    </location>
</feature>
<gene>
    <name evidence="10" type="ORF">KIL84_018571</name>
</gene>
<evidence type="ECO:0000256" key="2">
    <source>
        <dbReference type="ARBA" id="ARBA00005341"/>
    </source>
</evidence>
<evidence type="ECO:0000256" key="3">
    <source>
        <dbReference type="ARBA" id="ARBA00022692"/>
    </source>
</evidence>
<keyword evidence="5 9" id="KW-1133">Transmembrane helix</keyword>
<evidence type="ECO:0000256" key="8">
    <source>
        <dbReference type="SAM" id="MobiDB-lite"/>
    </source>
</evidence>
<keyword evidence="3 9" id="KW-0812">Transmembrane</keyword>
<feature type="non-terminal residue" evidence="10">
    <location>
        <position position="1"/>
    </location>
</feature>
<evidence type="ECO:0000256" key="6">
    <source>
        <dbReference type="ARBA" id="ARBA00023136"/>
    </source>
</evidence>
<proteinExistence type="inferred from homology"/>
<feature type="transmembrane region" description="Helical" evidence="9">
    <location>
        <begin position="259"/>
        <end position="278"/>
    </location>
</feature>
<dbReference type="InterPro" id="IPR007947">
    <property type="entry name" value="CD164_MGC24"/>
</dbReference>
<evidence type="ECO:0000313" key="11">
    <source>
        <dbReference type="Proteomes" id="UP000827986"/>
    </source>
</evidence>
<protein>
    <recommendedName>
        <fullName evidence="12">Porimin</fullName>
    </recommendedName>
</protein>
<dbReference type="AlphaFoldDB" id="A0A9D3XTX0"/>
<evidence type="ECO:0000256" key="4">
    <source>
        <dbReference type="ARBA" id="ARBA00022729"/>
    </source>
</evidence>
<keyword evidence="7" id="KW-0325">Glycoprotein</keyword>
<feature type="compositionally biased region" description="Low complexity" evidence="8">
    <location>
        <begin position="184"/>
        <end position="215"/>
    </location>
</feature>
<keyword evidence="4" id="KW-0732">Signal</keyword>
<accession>A0A9D3XTX0</accession>
<keyword evidence="6 9" id="KW-0472">Membrane</keyword>
<sequence length="301" mass="30947">PLRLPRGEGRAGPGRLHSAGERGRAGAARRGPRVRTLLGRSSFSSPATKEAAATACSAQPRCAPPPRELPAPAPCSPPGRSREARSSCLGSRSTARPSPPARGRLGLGTGQVLPLPPGTMRLPAGAASPLRAAALLLLLLAAFCLAAPGTTNTSIPTTISQSTSNTSAHDKNVTLTTTLGSNKTAPAQTTPTTNQTTTIDQTTTTKQTASSTTTSKLTSTIQSTASVTMTTSKTLSPSSSVTATAKSAAVLSRTSRFDVGSFFGGIVLTLGMLAILYVGCKTYHSRRGVQYRTIDEHDAII</sequence>
<dbReference type="PANTHER" id="PTHR11337">
    <property type="entry name" value="MUCIN/PORIMIN"/>
    <property type="match status" value="1"/>
</dbReference>
<evidence type="ECO:0008006" key="12">
    <source>
        <dbReference type="Google" id="ProtNLM"/>
    </source>
</evidence>
<keyword evidence="11" id="KW-1185">Reference proteome</keyword>
<evidence type="ECO:0000256" key="5">
    <source>
        <dbReference type="ARBA" id="ARBA00022989"/>
    </source>
</evidence>
<evidence type="ECO:0000256" key="9">
    <source>
        <dbReference type="SAM" id="Phobius"/>
    </source>
</evidence>
<comment type="subcellular location">
    <subcellularLocation>
        <location evidence="1">Membrane</location>
        <topology evidence="1">Single-pass type I membrane protein</topology>
    </subcellularLocation>
</comment>
<comment type="caution">
    <text evidence="10">The sequence shown here is derived from an EMBL/GenBank/DDBJ whole genome shotgun (WGS) entry which is preliminary data.</text>
</comment>
<feature type="compositionally biased region" description="Pro residues" evidence="8">
    <location>
        <begin position="62"/>
        <end position="77"/>
    </location>
</feature>
<reference evidence="10" key="1">
    <citation type="submission" date="2021-09" db="EMBL/GenBank/DDBJ databases">
        <title>The genome of Mauremys mutica provides insights into the evolution of semi-aquatic lifestyle.</title>
        <authorList>
            <person name="Gong S."/>
            <person name="Gao Y."/>
        </authorList>
    </citation>
    <scope>NUCLEOTIDE SEQUENCE</scope>
    <source>
        <strain evidence="10">MM-2020</strain>
        <tissue evidence="10">Muscle</tissue>
    </source>
</reference>
<dbReference type="Proteomes" id="UP000827986">
    <property type="component" value="Unassembled WGS sequence"/>
</dbReference>